<dbReference type="EMBL" id="VLKF01000001">
    <property type="protein sequence ID" value="TWH72920.1"/>
    <property type="molecule type" value="Genomic_DNA"/>
</dbReference>
<dbReference type="InterPro" id="IPR002645">
    <property type="entry name" value="STAS_dom"/>
</dbReference>
<accession>A0A562IPV6</accession>
<evidence type="ECO:0000259" key="1">
    <source>
        <dbReference type="PROSITE" id="PS50801"/>
    </source>
</evidence>
<gene>
    <name evidence="2" type="ORF">JD78_01443</name>
</gene>
<organism evidence="2 3">
    <name type="scientific">Modestobacter roseus</name>
    <dbReference type="NCBI Taxonomy" id="1181884"/>
    <lineage>
        <taxon>Bacteria</taxon>
        <taxon>Bacillati</taxon>
        <taxon>Actinomycetota</taxon>
        <taxon>Actinomycetes</taxon>
        <taxon>Geodermatophilales</taxon>
        <taxon>Geodermatophilaceae</taxon>
        <taxon>Modestobacter</taxon>
    </lineage>
</organism>
<dbReference type="Proteomes" id="UP000321490">
    <property type="component" value="Unassembled WGS sequence"/>
</dbReference>
<proteinExistence type="predicted"/>
<dbReference type="RefSeq" id="WP_153360903.1">
    <property type="nucleotide sequence ID" value="NZ_ML762498.1"/>
</dbReference>
<dbReference type="InterPro" id="IPR036513">
    <property type="entry name" value="STAS_dom_sf"/>
</dbReference>
<dbReference type="Pfam" id="PF01740">
    <property type="entry name" value="STAS"/>
    <property type="match status" value="1"/>
</dbReference>
<dbReference type="OrthoDB" id="5193975at2"/>
<dbReference type="PROSITE" id="PS50801">
    <property type="entry name" value="STAS"/>
    <property type="match status" value="1"/>
</dbReference>
<evidence type="ECO:0000313" key="3">
    <source>
        <dbReference type="Proteomes" id="UP000321490"/>
    </source>
</evidence>
<comment type="caution">
    <text evidence="2">The sequence shown here is derived from an EMBL/GenBank/DDBJ whole genome shotgun (WGS) entry which is preliminary data.</text>
</comment>
<dbReference type="SUPFAM" id="SSF52091">
    <property type="entry name" value="SpoIIaa-like"/>
    <property type="match status" value="1"/>
</dbReference>
<name>A0A562IPV6_9ACTN</name>
<evidence type="ECO:0000313" key="2">
    <source>
        <dbReference type="EMBL" id="TWH72920.1"/>
    </source>
</evidence>
<reference evidence="2 3" key="1">
    <citation type="submission" date="2019-07" db="EMBL/GenBank/DDBJ databases">
        <title>R&amp;d 2014.</title>
        <authorList>
            <person name="Klenk H.-P."/>
        </authorList>
    </citation>
    <scope>NUCLEOTIDE SEQUENCE [LARGE SCALE GENOMIC DNA]</scope>
    <source>
        <strain evidence="2 3">DSM 45764</strain>
    </source>
</reference>
<protein>
    <submittedName>
        <fullName evidence="2">Anti-anti-sigma regulatory factor</fullName>
    </submittedName>
</protein>
<feature type="domain" description="STAS" evidence="1">
    <location>
        <begin position="9"/>
        <end position="115"/>
    </location>
</feature>
<dbReference type="AlphaFoldDB" id="A0A562IPV6"/>
<keyword evidence="3" id="KW-1185">Reference proteome</keyword>
<dbReference type="Gene3D" id="3.30.750.24">
    <property type="entry name" value="STAS domain"/>
    <property type="match status" value="1"/>
</dbReference>
<sequence length="115" mass="11926">MVPDGAGATRSAGDVRPAVVDVALGPDLVAARTAEIRAVVEEALLAVPERLRLSLDAVQRFDAAGVGAAAGVGVLLRVHRQARRQGVDLICAGSPRQLVAVLRRTALDRVTTVTV</sequence>